<dbReference type="Proteomes" id="UP000499080">
    <property type="component" value="Unassembled WGS sequence"/>
</dbReference>
<name>A0A4Y2ESB0_ARAVE</name>
<sequence>MLQIFSIIAHVMTINEKQGSPEDQNGEKLLDVDLPADKREPPTRVGVSNQTISILRAERKWRKWNSQICVLQRKEPRIETMGWKSSVQISLVVYCPTYWAIMD</sequence>
<comment type="caution">
    <text evidence="1">The sequence shown here is derived from an EMBL/GenBank/DDBJ whole genome shotgun (WGS) entry which is preliminary data.</text>
</comment>
<evidence type="ECO:0000313" key="1">
    <source>
        <dbReference type="EMBL" id="GBM31048.1"/>
    </source>
</evidence>
<gene>
    <name evidence="1" type="ORF">AVEN_229743_1</name>
</gene>
<keyword evidence="2" id="KW-1185">Reference proteome</keyword>
<accession>A0A4Y2ESB0</accession>
<reference evidence="1 2" key="1">
    <citation type="journal article" date="2019" name="Sci. Rep.">
        <title>Orb-weaving spider Araneus ventricosus genome elucidates the spidroin gene catalogue.</title>
        <authorList>
            <person name="Kono N."/>
            <person name="Nakamura H."/>
            <person name="Ohtoshi R."/>
            <person name="Moran D.A.P."/>
            <person name="Shinohara A."/>
            <person name="Yoshida Y."/>
            <person name="Fujiwara M."/>
            <person name="Mori M."/>
            <person name="Tomita M."/>
            <person name="Arakawa K."/>
        </authorList>
    </citation>
    <scope>NUCLEOTIDE SEQUENCE [LARGE SCALE GENOMIC DNA]</scope>
</reference>
<dbReference type="EMBL" id="BGPR01093455">
    <property type="protein sequence ID" value="GBM31048.1"/>
    <property type="molecule type" value="Genomic_DNA"/>
</dbReference>
<evidence type="ECO:0000313" key="2">
    <source>
        <dbReference type="Proteomes" id="UP000499080"/>
    </source>
</evidence>
<dbReference type="AlphaFoldDB" id="A0A4Y2ESB0"/>
<proteinExistence type="predicted"/>
<organism evidence="1 2">
    <name type="scientific">Araneus ventricosus</name>
    <name type="common">Orbweaver spider</name>
    <name type="synonym">Epeira ventricosa</name>
    <dbReference type="NCBI Taxonomy" id="182803"/>
    <lineage>
        <taxon>Eukaryota</taxon>
        <taxon>Metazoa</taxon>
        <taxon>Ecdysozoa</taxon>
        <taxon>Arthropoda</taxon>
        <taxon>Chelicerata</taxon>
        <taxon>Arachnida</taxon>
        <taxon>Araneae</taxon>
        <taxon>Araneomorphae</taxon>
        <taxon>Entelegynae</taxon>
        <taxon>Araneoidea</taxon>
        <taxon>Araneidae</taxon>
        <taxon>Araneus</taxon>
    </lineage>
</organism>
<protein>
    <submittedName>
        <fullName evidence="1">Uncharacterized protein</fullName>
    </submittedName>
</protein>